<evidence type="ECO:0000256" key="4">
    <source>
        <dbReference type="ARBA" id="ARBA00023242"/>
    </source>
</evidence>
<evidence type="ECO:0000256" key="2">
    <source>
        <dbReference type="ARBA" id="ARBA00023125"/>
    </source>
</evidence>
<dbReference type="AlphaFoldDB" id="A0A2K0TR27"/>
<comment type="caution">
    <text evidence="5">The sequence shown here is derived from an EMBL/GenBank/DDBJ whole genome shotgun (WGS) entry which is preliminary data.</text>
</comment>
<dbReference type="GO" id="GO:0000978">
    <property type="term" value="F:RNA polymerase II cis-regulatory region sequence-specific DNA binding"/>
    <property type="evidence" value="ECO:0007669"/>
    <property type="project" value="TreeGrafter"/>
</dbReference>
<evidence type="ECO:0000313" key="6">
    <source>
        <dbReference type="Proteomes" id="UP000236290"/>
    </source>
</evidence>
<dbReference type="EMBL" id="MTYI01000252">
    <property type="protein sequence ID" value="PNP47973.1"/>
    <property type="molecule type" value="Genomic_DNA"/>
</dbReference>
<organism evidence="5 6">
    <name type="scientific">Trichoderma harzianum</name>
    <name type="common">Hypocrea lixii</name>
    <dbReference type="NCBI Taxonomy" id="5544"/>
    <lineage>
        <taxon>Eukaryota</taxon>
        <taxon>Fungi</taxon>
        <taxon>Dikarya</taxon>
        <taxon>Ascomycota</taxon>
        <taxon>Pezizomycotina</taxon>
        <taxon>Sordariomycetes</taxon>
        <taxon>Hypocreomycetidae</taxon>
        <taxon>Hypocreales</taxon>
        <taxon>Hypocreaceae</taxon>
        <taxon>Trichoderma</taxon>
    </lineage>
</organism>
<dbReference type="PANTHER" id="PTHR47424">
    <property type="entry name" value="REGULATORY PROTEIN GAL4"/>
    <property type="match status" value="1"/>
</dbReference>
<dbReference type="GO" id="GO:0005634">
    <property type="term" value="C:nucleus"/>
    <property type="evidence" value="ECO:0007669"/>
    <property type="project" value="TreeGrafter"/>
</dbReference>
<name>A0A2K0TR27_TRIHA</name>
<keyword evidence="1" id="KW-0805">Transcription regulation</keyword>
<evidence type="ECO:0000256" key="3">
    <source>
        <dbReference type="ARBA" id="ARBA00023163"/>
    </source>
</evidence>
<dbReference type="GO" id="GO:0000981">
    <property type="term" value="F:DNA-binding transcription factor activity, RNA polymerase II-specific"/>
    <property type="evidence" value="ECO:0007669"/>
    <property type="project" value="TreeGrafter"/>
</dbReference>
<gene>
    <name evidence="5" type="ORF">THARTR1_10392</name>
</gene>
<keyword evidence="3" id="KW-0804">Transcription</keyword>
<keyword evidence="4" id="KW-0539">Nucleus</keyword>
<dbReference type="CDD" id="cd12148">
    <property type="entry name" value="fungal_TF_MHR"/>
    <property type="match status" value="1"/>
</dbReference>
<dbReference type="GO" id="GO:0000435">
    <property type="term" value="P:positive regulation of transcription from RNA polymerase II promoter by galactose"/>
    <property type="evidence" value="ECO:0007669"/>
    <property type="project" value="TreeGrafter"/>
</dbReference>
<evidence type="ECO:0000313" key="5">
    <source>
        <dbReference type="EMBL" id="PNP47973.1"/>
    </source>
</evidence>
<dbReference type="PANTHER" id="PTHR47424:SF3">
    <property type="entry name" value="REGULATORY PROTEIN GAL4"/>
    <property type="match status" value="1"/>
</dbReference>
<proteinExistence type="predicted"/>
<evidence type="ECO:0000256" key="1">
    <source>
        <dbReference type="ARBA" id="ARBA00023015"/>
    </source>
</evidence>
<accession>A0A2K0TR27</accession>
<dbReference type="OrthoDB" id="3364175at2759"/>
<keyword evidence="2" id="KW-0238">DNA-binding</keyword>
<dbReference type="Proteomes" id="UP000236290">
    <property type="component" value="Unassembled WGS sequence"/>
</dbReference>
<protein>
    <submittedName>
        <fullName evidence="5">Uncharacterized protein</fullName>
    </submittedName>
</protein>
<dbReference type="InterPro" id="IPR051127">
    <property type="entry name" value="Fungal_SecMet_Regulators"/>
</dbReference>
<reference evidence="5 6" key="1">
    <citation type="submission" date="2017-02" db="EMBL/GenBank/DDBJ databases">
        <title>Genomes of Trichoderma spp. with biocontrol activity.</title>
        <authorList>
            <person name="Gardiner D."/>
            <person name="Kazan K."/>
            <person name="Vos C."/>
            <person name="Harvey P."/>
        </authorList>
    </citation>
    <scope>NUCLEOTIDE SEQUENCE [LARGE SCALE GENOMIC DNA]</scope>
    <source>
        <strain evidence="5 6">Tr1</strain>
    </source>
</reference>
<sequence>MANAANADPTRTLPVDARMEGAMMSISRPASPIAGAQSLDHSLSAAVDVYSLPPEADMLHLIRLFFADTGMLFPYVHEGSLLEEFAAAKQNNFTSIRRSWLCLLNMILAFATCVSARPDLPVERNAAESDVFFKRAQALSGKMAFRTANVEIGKKDCNQGATSINKL</sequence>